<dbReference type="Pfam" id="PF05504">
    <property type="entry name" value="Spore_GerAC"/>
    <property type="match status" value="1"/>
</dbReference>
<dbReference type="PANTHER" id="PTHR35789">
    <property type="entry name" value="SPORE GERMINATION PROTEIN B3"/>
    <property type="match status" value="1"/>
</dbReference>
<keyword evidence="7" id="KW-0449">Lipoprotein</keyword>
<comment type="subcellular location">
    <subcellularLocation>
        <location evidence="1">Membrane</location>
        <topology evidence="1">Lipid-anchor</topology>
    </subcellularLocation>
</comment>
<accession>A0A0D0HNY3</accession>
<dbReference type="GO" id="GO:0009847">
    <property type="term" value="P:spore germination"/>
    <property type="evidence" value="ECO:0007669"/>
    <property type="project" value="InterPro"/>
</dbReference>
<dbReference type="InterPro" id="IPR008844">
    <property type="entry name" value="Spore_GerAC-like"/>
</dbReference>
<organism evidence="10 11">
    <name type="scientific">Anoxybacillus ayderensis</name>
    <dbReference type="NCBI Taxonomy" id="265546"/>
    <lineage>
        <taxon>Bacteria</taxon>
        <taxon>Bacillati</taxon>
        <taxon>Bacillota</taxon>
        <taxon>Bacilli</taxon>
        <taxon>Bacillales</taxon>
        <taxon>Anoxybacillaceae</taxon>
        <taxon>Anoxybacillus</taxon>
    </lineage>
</organism>
<comment type="caution">
    <text evidence="10">The sequence shown here is derived from an EMBL/GenBank/DDBJ whole genome shotgun (WGS) entry which is preliminary data.</text>
</comment>
<dbReference type="AlphaFoldDB" id="A0A0D0HNY3"/>
<evidence type="ECO:0000256" key="5">
    <source>
        <dbReference type="ARBA" id="ARBA00023136"/>
    </source>
</evidence>
<evidence type="ECO:0000256" key="2">
    <source>
        <dbReference type="ARBA" id="ARBA00007886"/>
    </source>
</evidence>
<evidence type="ECO:0000256" key="1">
    <source>
        <dbReference type="ARBA" id="ARBA00004635"/>
    </source>
</evidence>
<reference evidence="10 11" key="1">
    <citation type="submission" date="2015-01" db="EMBL/GenBank/DDBJ databases">
        <title>Genome sequence of Anoxybacillus ayderensis strain AB04.</title>
        <authorList>
            <person name="Belduz A.O."/>
            <person name="Canakci S."/>
            <person name="Chan K.-G."/>
            <person name="Kahar U.M."/>
            <person name="Yaakob A.S."/>
            <person name="Chan C.S."/>
            <person name="Goh K.M."/>
        </authorList>
    </citation>
    <scope>NUCLEOTIDE SEQUENCE [LARGE SCALE GENOMIC DNA]</scope>
    <source>
        <strain evidence="10 11">AB04</strain>
    </source>
</reference>
<name>A0A0D0HNY3_9BACL</name>
<dbReference type="Proteomes" id="UP000032047">
    <property type="component" value="Unassembled WGS sequence"/>
</dbReference>
<dbReference type="InterPro" id="IPR057336">
    <property type="entry name" value="GerAC_N"/>
</dbReference>
<dbReference type="InterPro" id="IPR038501">
    <property type="entry name" value="Spore_GerAC_C_sf"/>
</dbReference>
<dbReference type="EMBL" id="JXTG01000009">
    <property type="protein sequence ID" value="KIP20947.1"/>
    <property type="molecule type" value="Genomic_DNA"/>
</dbReference>
<evidence type="ECO:0000256" key="4">
    <source>
        <dbReference type="ARBA" id="ARBA00022729"/>
    </source>
</evidence>
<evidence type="ECO:0000256" key="3">
    <source>
        <dbReference type="ARBA" id="ARBA00022544"/>
    </source>
</evidence>
<sequence length="354" mass="39835">MSTFQIVNPGNVAGATQRGGGSAGLPVALYTSTGDTLVEASRKASKQISRIPYYSHTNLVVIGEELAKEGIQQIFDAVERNPQFRPAANIIIARKQTAKQLSSVLTPIDKIPANQIIKTLQFTKGLLGENVDTRIREIIENFSLDGKEVVISSFRIAGDWQKGAEQDNVRTIEPSARLRAAELAVFKNGKLVGWMKNEEARGVLWVLNKVKQTNVNIDWGESKEGLSYKVMRAQAKVKAKLKDGNPIISVVIKTEGDISETFISMDFTDPKQIIELEKKIQQEIKKEVRKAVHAAQKKKSDIFGFGEVVHRTYPEEWKEMKKTWHNKYFPEAELHVKVDSFIRRTGLRTRSYIQ</sequence>
<dbReference type="Gene3D" id="3.30.300.210">
    <property type="entry name" value="Nutrient germinant receptor protein C, domain 3"/>
    <property type="match status" value="1"/>
</dbReference>
<evidence type="ECO:0000313" key="11">
    <source>
        <dbReference type="Proteomes" id="UP000032047"/>
    </source>
</evidence>
<evidence type="ECO:0000313" key="10">
    <source>
        <dbReference type="EMBL" id="KIP20947.1"/>
    </source>
</evidence>
<feature type="domain" description="Spore germination GerAC-like C-terminal" evidence="8">
    <location>
        <begin position="183"/>
        <end position="346"/>
    </location>
</feature>
<protein>
    <submittedName>
        <fullName evidence="10">Germination protein, Ger(X)C family</fullName>
    </submittedName>
</protein>
<comment type="similarity">
    <text evidence="2">Belongs to the GerABKC lipoprotein family.</text>
</comment>
<keyword evidence="4" id="KW-0732">Signal</keyword>
<keyword evidence="6" id="KW-0564">Palmitate</keyword>
<evidence type="ECO:0000256" key="7">
    <source>
        <dbReference type="ARBA" id="ARBA00023288"/>
    </source>
</evidence>
<evidence type="ECO:0000256" key="6">
    <source>
        <dbReference type="ARBA" id="ARBA00023139"/>
    </source>
</evidence>
<evidence type="ECO:0000259" key="8">
    <source>
        <dbReference type="Pfam" id="PF05504"/>
    </source>
</evidence>
<dbReference type="PANTHER" id="PTHR35789:SF1">
    <property type="entry name" value="SPORE GERMINATION PROTEIN B3"/>
    <property type="match status" value="1"/>
</dbReference>
<dbReference type="InterPro" id="IPR046953">
    <property type="entry name" value="Spore_GerAC-like_C"/>
</dbReference>
<evidence type="ECO:0000259" key="9">
    <source>
        <dbReference type="Pfam" id="PF25198"/>
    </source>
</evidence>
<keyword evidence="5" id="KW-0472">Membrane</keyword>
<feature type="domain" description="Spore germination protein N-terminal" evidence="9">
    <location>
        <begin position="3"/>
        <end position="154"/>
    </location>
</feature>
<dbReference type="NCBIfam" id="TIGR02887">
    <property type="entry name" value="spore_ger_x_C"/>
    <property type="match status" value="1"/>
</dbReference>
<keyword evidence="11" id="KW-1185">Reference proteome</keyword>
<dbReference type="PATRIC" id="fig|265546.4.peg.1846"/>
<proteinExistence type="inferred from homology"/>
<gene>
    <name evidence="10" type="ORF">JV16_01849</name>
</gene>
<keyword evidence="3" id="KW-0309">Germination</keyword>
<dbReference type="Pfam" id="PF25198">
    <property type="entry name" value="Spore_GerAC_N"/>
    <property type="match status" value="1"/>
</dbReference>
<dbReference type="GO" id="GO:0016020">
    <property type="term" value="C:membrane"/>
    <property type="evidence" value="ECO:0007669"/>
    <property type="project" value="UniProtKB-SubCell"/>
</dbReference>